<sequence>MKRFLARKELLVFSLTGVEKLPNPDDHTIPQVMYMFSSSHGKIIQKTSHILPNGYFHGESKIIDEKGTVFEIKKWNIGRLISKSEPSRKTYG</sequence>
<dbReference type="EMBL" id="KF483846">
    <property type="protein sequence ID" value="AHC55150.1"/>
    <property type="molecule type" value="Genomic_DNA"/>
</dbReference>
<reference evidence="1 2" key="1">
    <citation type="journal article" date="2014" name="Arch. Virol.">
        <title>Complete genome sequence of Tunisvirus, a new member of the proposed family Marseilleviridae.</title>
        <authorList>
            <person name="Aherfi S."/>
            <person name="Boughalmi M."/>
            <person name="Pagnier I."/>
            <person name="Fournous G."/>
            <person name="La Scola B."/>
            <person name="Raoult D."/>
            <person name="Colson P."/>
        </authorList>
    </citation>
    <scope>NUCLEOTIDE SEQUENCE [LARGE SCALE GENOMIC DNA]</scope>
    <source>
        <strain evidence="1 2">U484</strain>
    </source>
</reference>
<name>V9SEK0_9VIRU</name>
<keyword evidence="2" id="KW-1185">Reference proteome</keyword>
<evidence type="ECO:0000313" key="1">
    <source>
        <dbReference type="EMBL" id="AHC55150.1"/>
    </source>
</evidence>
<accession>V9SEK0</accession>
<proteinExistence type="predicted"/>
<gene>
    <name evidence="1" type="ORF">TNS_ORF432</name>
</gene>
<protein>
    <submittedName>
        <fullName evidence="1">Uncharacterized protein</fullName>
    </submittedName>
</protein>
<organism evidence="1 2">
    <name type="scientific">Tunisvirus fontaine2</name>
    <dbReference type="NCBI Taxonomy" id="1421067"/>
    <lineage>
        <taxon>Viruses</taxon>
        <taxon>Varidnaviria</taxon>
        <taxon>Bamfordvirae</taxon>
        <taxon>Nucleocytoviricota</taxon>
        <taxon>Megaviricetes</taxon>
        <taxon>Pimascovirales</taxon>
        <taxon>Pimascovirales incertae sedis</taxon>
        <taxon>Marseilleviridae</taxon>
        <taxon>Losannavirus</taxon>
        <taxon>Losannavirus tunisense</taxon>
    </lineage>
</organism>
<evidence type="ECO:0000313" key="2">
    <source>
        <dbReference type="Proteomes" id="UP000232615"/>
    </source>
</evidence>
<dbReference type="Proteomes" id="UP000232615">
    <property type="component" value="Segment"/>
</dbReference>